<organism evidence="2 3">
    <name type="scientific">Dactylosporangium maewongense</name>
    <dbReference type="NCBI Taxonomy" id="634393"/>
    <lineage>
        <taxon>Bacteria</taxon>
        <taxon>Bacillati</taxon>
        <taxon>Actinomycetota</taxon>
        <taxon>Actinomycetes</taxon>
        <taxon>Micromonosporales</taxon>
        <taxon>Micromonosporaceae</taxon>
        <taxon>Dactylosporangium</taxon>
    </lineage>
</organism>
<accession>A0ABN2DH76</accession>
<keyword evidence="3" id="KW-1185">Reference proteome</keyword>
<evidence type="ECO:0000256" key="1">
    <source>
        <dbReference type="SAM" id="MobiDB-lite"/>
    </source>
</evidence>
<feature type="region of interest" description="Disordered" evidence="1">
    <location>
        <begin position="1"/>
        <end position="96"/>
    </location>
</feature>
<sequence length="96" mass="9845">MEWSAAGVARAGHGREEALQEPEYGVEGQAGAGALGPGGAARPHGSICSASIAEADLDSYSDETREGVAFTPPPPADQLRPVMRIAPGNRSTAKCR</sequence>
<evidence type="ECO:0000313" key="3">
    <source>
        <dbReference type="Proteomes" id="UP001501470"/>
    </source>
</evidence>
<dbReference type="Proteomes" id="UP001501470">
    <property type="component" value="Unassembled WGS sequence"/>
</dbReference>
<reference evidence="2 3" key="1">
    <citation type="journal article" date="2019" name="Int. J. Syst. Evol. Microbiol.">
        <title>The Global Catalogue of Microorganisms (GCM) 10K type strain sequencing project: providing services to taxonomists for standard genome sequencing and annotation.</title>
        <authorList>
            <consortium name="The Broad Institute Genomics Platform"/>
            <consortium name="The Broad Institute Genome Sequencing Center for Infectious Disease"/>
            <person name="Wu L."/>
            <person name="Ma J."/>
        </authorList>
    </citation>
    <scope>NUCLEOTIDE SEQUENCE [LARGE SCALE GENOMIC DNA]</scope>
    <source>
        <strain evidence="2 3">JCM 15933</strain>
    </source>
</reference>
<proteinExistence type="predicted"/>
<evidence type="ECO:0000313" key="2">
    <source>
        <dbReference type="EMBL" id="GAA1577193.1"/>
    </source>
</evidence>
<gene>
    <name evidence="2" type="ORF">GCM10009827_118780</name>
</gene>
<feature type="compositionally biased region" description="Gly residues" evidence="1">
    <location>
        <begin position="28"/>
        <end position="39"/>
    </location>
</feature>
<protein>
    <submittedName>
        <fullName evidence="2">Uncharacterized protein</fullName>
    </submittedName>
</protein>
<comment type="caution">
    <text evidence="2">The sequence shown here is derived from an EMBL/GenBank/DDBJ whole genome shotgun (WGS) entry which is preliminary data.</text>
</comment>
<dbReference type="EMBL" id="BAAAQD010000064">
    <property type="protein sequence ID" value="GAA1577193.1"/>
    <property type="molecule type" value="Genomic_DNA"/>
</dbReference>
<name>A0ABN2DH76_9ACTN</name>